<dbReference type="EMBL" id="BMGD01000002">
    <property type="protein sequence ID" value="GGB58769.1"/>
    <property type="molecule type" value="Genomic_DNA"/>
</dbReference>
<dbReference type="Proteomes" id="UP000614261">
    <property type="component" value="Unassembled WGS sequence"/>
</dbReference>
<name>A0ABQ1J6P1_9SPHN</name>
<feature type="region of interest" description="Disordered" evidence="1">
    <location>
        <begin position="75"/>
        <end position="97"/>
    </location>
</feature>
<feature type="signal peptide" evidence="2">
    <location>
        <begin position="1"/>
        <end position="20"/>
    </location>
</feature>
<accession>A0ABQ1J6P1</accession>
<reference evidence="4" key="1">
    <citation type="journal article" date="2019" name="Int. J. Syst. Evol. Microbiol.">
        <title>The Global Catalogue of Microorganisms (GCM) 10K type strain sequencing project: providing services to taxonomists for standard genome sequencing and annotation.</title>
        <authorList>
            <consortium name="The Broad Institute Genomics Platform"/>
            <consortium name="The Broad Institute Genome Sequencing Center for Infectious Disease"/>
            <person name="Wu L."/>
            <person name="Ma J."/>
        </authorList>
    </citation>
    <scope>NUCLEOTIDE SEQUENCE [LARGE SCALE GENOMIC DNA]</scope>
    <source>
        <strain evidence="4">CGMCC 1.12851</strain>
    </source>
</reference>
<evidence type="ECO:0000313" key="3">
    <source>
        <dbReference type="EMBL" id="GGB58769.1"/>
    </source>
</evidence>
<evidence type="ECO:0000256" key="2">
    <source>
        <dbReference type="SAM" id="SignalP"/>
    </source>
</evidence>
<evidence type="ECO:0000313" key="4">
    <source>
        <dbReference type="Proteomes" id="UP000614261"/>
    </source>
</evidence>
<gene>
    <name evidence="3" type="ORF">GCM10010833_11940</name>
</gene>
<feature type="chain" id="PRO_5045512232" evidence="2">
    <location>
        <begin position="21"/>
        <end position="97"/>
    </location>
</feature>
<keyword evidence="2" id="KW-0732">Signal</keyword>
<evidence type="ECO:0000256" key="1">
    <source>
        <dbReference type="SAM" id="MobiDB-lite"/>
    </source>
</evidence>
<protein>
    <submittedName>
        <fullName evidence="3">Uncharacterized protein</fullName>
    </submittedName>
</protein>
<proteinExistence type="predicted"/>
<organism evidence="3 4">
    <name type="scientific">Blastomonas aquatica</name>
    <dbReference type="NCBI Taxonomy" id="1510276"/>
    <lineage>
        <taxon>Bacteria</taxon>
        <taxon>Pseudomonadati</taxon>
        <taxon>Pseudomonadota</taxon>
        <taxon>Alphaproteobacteria</taxon>
        <taxon>Sphingomonadales</taxon>
        <taxon>Sphingomonadaceae</taxon>
        <taxon>Blastomonas</taxon>
    </lineage>
</organism>
<keyword evidence="4" id="KW-1185">Reference proteome</keyword>
<comment type="caution">
    <text evidence="3">The sequence shown here is derived from an EMBL/GenBank/DDBJ whole genome shotgun (WGS) entry which is preliminary data.</text>
</comment>
<dbReference type="RefSeq" id="WP_188513476.1">
    <property type="nucleotide sequence ID" value="NZ_BMGD01000002.1"/>
</dbReference>
<sequence>MRSLFAFAILTCATGTVAYAADAPAVTKVAAAADDEASGAADENKMICRKSIATGSRLAKKKTCMTQRDWNRLQDGAREGVDGFTRGGTAGAANSGT</sequence>